<dbReference type="PANTHER" id="PTHR43434">
    <property type="entry name" value="PHOSPHOGLYCOLATE PHOSPHATASE"/>
    <property type="match status" value="1"/>
</dbReference>
<dbReference type="InterPro" id="IPR041492">
    <property type="entry name" value="HAD_2"/>
</dbReference>
<evidence type="ECO:0000313" key="3">
    <source>
        <dbReference type="Proteomes" id="UP001596434"/>
    </source>
</evidence>
<dbReference type="PANTHER" id="PTHR43434:SF1">
    <property type="entry name" value="PHOSPHOGLYCOLATE PHOSPHATASE"/>
    <property type="match status" value="1"/>
</dbReference>
<dbReference type="Proteomes" id="UP001596434">
    <property type="component" value="Unassembled WGS sequence"/>
</dbReference>
<sequence>MSTRIDDYGAVVYDLDGTLVRLAVNWKAAATEATAAFAEAGVDADADLWSLLETAPEYGLADELESILAAHERRGAERAIRLPLADRLPHRGRSVGVCSLNAEAACRLALERHDLLSHVGAVVGRDSVATHKPDPEPLLTTVDRIGADPSETVFVGDSERDALTAERAGVAFAWADTVVDGGVTAER</sequence>
<protein>
    <submittedName>
        <fullName evidence="2">HAD family hydrolase</fullName>
        <ecNumber evidence="2">3.-.-.-</ecNumber>
    </submittedName>
</protein>
<dbReference type="InterPro" id="IPR023198">
    <property type="entry name" value="PGP-like_dom2"/>
</dbReference>
<proteinExistence type="inferred from homology"/>
<gene>
    <name evidence="2" type="ORF">ACFQKE_13940</name>
</gene>
<dbReference type="SUPFAM" id="SSF56784">
    <property type="entry name" value="HAD-like"/>
    <property type="match status" value="1"/>
</dbReference>
<dbReference type="EC" id="3.-.-.-" evidence="2"/>
<dbReference type="InterPro" id="IPR050155">
    <property type="entry name" value="HAD-like_hydrolase_sf"/>
</dbReference>
<dbReference type="InterPro" id="IPR006439">
    <property type="entry name" value="HAD-SF_hydro_IA"/>
</dbReference>
<dbReference type="Gene3D" id="3.40.50.1000">
    <property type="entry name" value="HAD superfamily/HAD-like"/>
    <property type="match status" value="1"/>
</dbReference>
<dbReference type="AlphaFoldDB" id="A0ABD6A242"/>
<dbReference type="RefSeq" id="WP_379705120.1">
    <property type="nucleotide sequence ID" value="NZ_JBHTAT010000001.1"/>
</dbReference>
<keyword evidence="2" id="KW-0378">Hydrolase</keyword>
<evidence type="ECO:0000256" key="1">
    <source>
        <dbReference type="ARBA" id="ARBA00007958"/>
    </source>
</evidence>
<dbReference type="NCBIfam" id="TIGR01549">
    <property type="entry name" value="HAD-SF-IA-v1"/>
    <property type="match status" value="1"/>
</dbReference>
<comment type="similarity">
    <text evidence="1">Belongs to the HAD-like hydrolase superfamily.</text>
</comment>
<comment type="caution">
    <text evidence="2">The sequence shown here is derived from an EMBL/GenBank/DDBJ whole genome shotgun (WGS) entry which is preliminary data.</text>
</comment>
<dbReference type="EMBL" id="JBHTAT010000001">
    <property type="protein sequence ID" value="MFC7256383.1"/>
    <property type="molecule type" value="Genomic_DNA"/>
</dbReference>
<keyword evidence="3" id="KW-1185">Reference proteome</keyword>
<dbReference type="Pfam" id="PF13419">
    <property type="entry name" value="HAD_2"/>
    <property type="match status" value="1"/>
</dbReference>
<dbReference type="GO" id="GO:0016787">
    <property type="term" value="F:hydrolase activity"/>
    <property type="evidence" value="ECO:0007669"/>
    <property type="project" value="UniProtKB-KW"/>
</dbReference>
<accession>A0ABD6A242</accession>
<dbReference type="SFLD" id="SFLDS00003">
    <property type="entry name" value="Haloacid_Dehalogenase"/>
    <property type="match status" value="1"/>
</dbReference>
<dbReference type="InterPro" id="IPR023214">
    <property type="entry name" value="HAD_sf"/>
</dbReference>
<organism evidence="2 3">
    <name type="scientific">Haloplanus litoreus</name>
    <dbReference type="NCBI Taxonomy" id="767515"/>
    <lineage>
        <taxon>Archaea</taxon>
        <taxon>Methanobacteriati</taxon>
        <taxon>Methanobacteriota</taxon>
        <taxon>Stenosarchaea group</taxon>
        <taxon>Halobacteria</taxon>
        <taxon>Halobacteriales</taxon>
        <taxon>Haloferacaceae</taxon>
        <taxon>Haloplanus</taxon>
    </lineage>
</organism>
<dbReference type="Gene3D" id="1.10.150.240">
    <property type="entry name" value="Putative phosphatase, domain 2"/>
    <property type="match status" value="1"/>
</dbReference>
<evidence type="ECO:0000313" key="2">
    <source>
        <dbReference type="EMBL" id="MFC7256383.1"/>
    </source>
</evidence>
<dbReference type="InterPro" id="IPR036412">
    <property type="entry name" value="HAD-like_sf"/>
</dbReference>
<name>A0ABD6A242_9EURY</name>
<reference evidence="2 3" key="1">
    <citation type="journal article" date="2019" name="Int. J. Syst. Evol. Microbiol.">
        <title>The Global Catalogue of Microorganisms (GCM) 10K type strain sequencing project: providing services to taxonomists for standard genome sequencing and annotation.</title>
        <authorList>
            <consortium name="The Broad Institute Genomics Platform"/>
            <consortium name="The Broad Institute Genome Sequencing Center for Infectious Disease"/>
            <person name="Wu L."/>
            <person name="Ma J."/>
        </authorList>
    </citation>
    <scope>NUCLEOTIDE SEQUENCE [LARGE SCALE GENOMIC DNA]</scope>
    <source>
        <strain evidence="2 3">GX21</strain>
    </source>
</reference>
<dbReference type="SFLD" id="SFLDG01129">
    <property type="entry name" value="C1.5:_HAD__Beta-PGM__Phosphata"/>
    <property type="match status" value="1"/>
</dbReference>
<dbReference type="GeneID" id="96954772"/>